<accession>A0A9Q0JBF4</accession>
<dbReference type="AlphaFoldDB" id="A0A9Q0JBF4"/>
<gene>
    <name evidence="3" type="ORF">Tsubulata_039890</name>
</gene>
<dbReference type="OrthoDB" id="1924787at2759"/>
<feature type="region of interest" description="Disordered" evidence="1">
    <location>
        <begin position="259"/>
        <end position="294"/>
    </location>
</feature>
<dbReference type="EMBL" id="JAKUCV010004133">
    <property type="protein sequence ID" value="KAJ4836401.1"/>
    <property type="molecule type" value="Genomic_DNA"/>
</dbReference>
<feature type="compositionally biased region" description="Polar residues" evidence="1">
    <location>
        <begin position="201"/>
        <end position="230"/>
    </location>
</feature>
<keyword evidence="2" id="KW-1133">Transmembrane helix</keyword>
<keyword evidence="2" id="KW-0812">Transmembrane</keyword>
<evidence type="ECO:0000256" key="2">
    <source>
        <dbReference type="SAM" id="Phobius"/>
    </source>
</evidence>
<feature type="region of interest" description="Disordered" evidence="1">
    <location>
        <begin position="74"/>
        <end position="98"/>
    </location>
</feature>
<sequence>MVQKFRQWCPVEVWRLLVIMGTMFAVIIIFQHFEFPYGGSILSSMSSAPKDLVGGNNRASSDLELVGNVTRLNGLNSTGSDNAAHEAGDEESGRGMDADVGDDIAPYNGEEPSVEPWVNPPINLTMDQVSSLINGSVPEGEGEEQGFPVENVTSKSVNSGTLGGGIVPALPPGDSAPNKTLTRNVEPNVVTHDAPVDPKRASTSFSNNEKSGELPNNVTTLPESLTSDSPPNITFTRSEEDNIVTQGAPVVPETAAPSLSNYQKSGEQPNNITTLQDSPSTTTVPKAKKEPEKPISEVLSISDMNTLLLQRWSSPNSVRPRWPSAVDQELLEVKSLIKNAPIVENDPVLYAPLFHNLSIFKRIDMWVRSISTTQIKIVFTSAAFIPSLCFLMARFPQAPSETREIMSNCIRALCNNDIKEGFVFGKDVSLPETIVINPRNPTRDLGGKPPSKRS</sequence>
<evidence type="ECO:0000313" key="4">
    <source>
        <dbReference type="Proteomes" id="UP001141552"/>
    </source>
</evidence>
<keyword evidence="2" id="KW-0472">Membrane</keyword>
<reference evidence="3" key="2">
    <citation type="journal article" date="2023" name="Plants (Basel)">
        <title>Annotation of the Turnera subulata (Passifloraceae) Draft Genome Reveals the S-Locus Evolved after the Divergence of Turneroideae from Passifloroideae in a Stepwise Manner.</title>
        <authorList>
            <person name="Henning P.M."/>
            <person name="Roalson E.H."/>
            <person name="Mir W."/>
            <person name="McCubbin A.G."/>
            <person name="Shore J.S."/>
        </authorList>
    </citation>
    <scope>NUCLEOTIDE SEQUENCE</scope>
    <source>
        <strain evidence="3">F60SS</strain>
    </source>
</reference>
<feature type="transmembrane region" description="Helical" evidence="2">
    <location>
        <begin position="12"/>
        <end position="33"/>
    </location>
</feature>
<protein>
    <submittedName>
        <fullName evidence="3">Uncharacterized protein</fullName>
    </submittedName>
</protein>
<comment type="caution">
    <text evidence="3">The sequence shown here is derived from an EMBL/GenBank/DDBJ whole genome shotgun (WGS) entry which is preliminary data.</text>
</comment>
<feature type="compositionally biased region" description="Basic and acidic residues" evidence="1">
    <location>
        <begin position="83"/>
        <end position="97"/>
    </location>
</feature>
<feature type="region of interest" description="Disordered" evidence="1">
    <location>
        <begin position="190"/>
        <end position="230"/>
    </location>
</feature>
<proteinExistence type="predicted"/>
<evidence type="ECO:0000256" key="1">
    <source>
        <dbReference type="SAM" id="MobiDB-lite"/>
    </source>
</evidence>
<feature type="compositionally biased region" description="Polar residues" evidence="1">
    <location>
        <begin position="259"/>
        <end position="284"/>
    </location>
</feature>
<keyword evidence="4" id="KW-1185">Reference proteome</keyword>
<organism evidence="3 4">
    <name type="scientific">Turnera subulata</name>
    <dbReference type="NCBI Taxonomy" id="218843"/>
    <lineage>
        <taxon>Eukaryota</taxon>
        <taxon>Viridiplantae</taxon>
        <taxon>Streptophyta</taxon>
        <taxon>Embryophyta</taxon>
        <taxon>Tracheophyta</taxon>
        <taxon>Spermatophyta</taxon>
        <taxon>Magnoliopsida</taxon>
        <taxon>eudicotyledons</taxon>
        <taxon>Gunneridae</taxon>
        <taxon>Pentapetalae</taxon>
        <taxon>rosids</taxon>
        <taxon>fabids</taxon>
        <taxon>Malpighiales</taxon>
        <taxon>Passifloraceae</taxon>
        <taxon>Turnera</taxon>
    </lineage>
</organism>
<reference evidence="3" key="1">
    <citation type="submission" date="2022-02" db="EMBL/GenBank/DDBJ databases">
        <authorList>
            <person name="Henning P.M."/>
            <person name="McCubbin A.G."/>
            <person name="Shore J.S."/>
        </authorList>
    </citation>
    <scope>NUCLEOTIDE SEQUENCE</scope>
    <source>
        <strain evidence="3">F60SS</strain>
        <tissue evidence="3">Leaves</tissue>
    </source>
</reference>
<feature type="non-terminal residue" evidence="3">
    <location>
        <position position="454"/>
    </location>
</feature>
<dbReference type="Proteomes" id="UP001141552">
    <property type="component" value="Unassembled WGS sequence"/>
</dbReference>
<evidence type="ECO:0000313" key="3">
    <source>
        <dbReference type="EMBL" id="KAJ4836401.1"/>
    </source>
</evidence>
<name>A0A9Q0JBF4_9ROSI</name>